<protein>
    <submittedName>
        <fullName evidence="2">Uncharacterized protein</fullName>
    </submittedName>
</protein>
<dbReference type="AlphaFoldDB" id="U1QBA0"/>
<keyword evidence="3" id="KW-1185">Reference proteome</keyword>
<reference evidence="2 3" key="1">
    <citation type="submission" date="2013-08" db="EMBL/GenBank/DDBJ databases">
        <authorList>
            <person name="Weinstock G."/>
            <person name="Sodergren E."/>
            <person name="Wylie T."/>
            <person name="Fulton L."/>
            <person name="Fulton R."/>
            <person name="Fronick C."/>
            <person name="O'Laughlin M."/>
            <person name="Godfrey J."/>
            <person name="Miner T."/>
            <person name="Herter B."/>
            <person name="Appelbaum E."/>
            <person name="Cordes M."/>
            <person name="Lek S."/>
            <person name="Wollam A."/>
            <person name="Pepin K.H."/>
            <person name="Palsikar V.B."/>
            <person name="Mitreva M."/>
            <person name="Wilson R.K."/>
        </authorList>
    </citation>
    <scope>NUCLEOTIDE SEQUENCE [LARGE SCALE GENOMIC DNA]</scope>
    <source>
        <strain evidence="2 3">F0542</strain>
    </source>
</reference>
<gene>
    <name evidence="2" type="ORF">HMPREF1979_00840</name>
</gene>
<evidence type="ECO:0000313" key="2">
    <source>
        <dbReference type="EMBL" id="ERH25070.1"/>
    </source>
</evidence>
<dbReference type="Proteomes" id="UP000016536">
    <property type="component" value="Unassembled WGS sequence"/>
</dbReference>
<feature type="region of interest" description="Disordered" evidence="1">
    <location>
        <begin position="1"/>
        <end position="51"/>
    </location>
</feature>
<name>U1QBA0_9ACTO</name>
<proteinExistence type="predicted"/>
<sequence>MPEYRVTSLLPRRHPGTAPVPAQGLFLRRDPGPGPSYQEATTLAVDKQPQD</sequence>
<dbReference type="HOGENOM" id="CLU_3094671_0_0_11"/>
<evidence type="ECO:0000313" key="3">
    <source>
        <dbReference type="Proteomes" id="UP000016536"/>
    </source>
</evidence>
<evidence type="ECO:0000256" key="1">
    <source>
        <dbReference type="SAM" id="MobiDB-lite"/>
    </source>
</evidence>
<comment type="caution">
    <text evidence="2">The sequence shown here is derived from an EMBL/GenBank/DDBJ whole genome shotgun (WGS) entry which is preliminary data.</text>
</comment>
<dbReference type="EMBL" id="AWSE01000036">
    <property type="protein sequence ID" value="ERH25070.1"/>
    <property type="molecule type" value="Genomic_DNA"/>
</dbReference>
<organism evidence="2 3">
    <name type="scientific">Actinomyces johnsonii F0542</name>
    <dbReference type="NCBI Taxonomy" id="1321818"/>
    <lineage>
        <taxon>Bacteria</taxon>
        <taxon>Bacillati</taxon>
        <taxon>Actinomycetota</taxon>
        <taxon>Actinomycetes</taxon>
        <taxon>Actinomycetales</taxon>
        <taxon>Actinomycetaceae</taxon>
        <taxon>Actinomyces</taxon>
    </lineage>
</organism>
<accession>U1QBA0</accession>
<dbReference type="PATRIC" id="fig|1321818.3.peg.703"/>